<dbReference type="Gene3D" id="1.25.40.10">
    <property type="entry name" value="Tetratricopeptide repeat domain"/>
    <property type="match status" value="1"/>
</dbReference>
<sequence length="169" mass="19231">MQVPKKIVLALYLVISISTFTKVLLADIYNKGSLQALKQTKFEQALAFANTAVSLNNNEPYYYRTLAKADLANNKVDDALTALKSAQDLNKNNLATTKNMIGTYYIIGLTNPDIAKNYFLKMQQSYSKDLGVQISVATYQNKLGWEEEFKDSKEQIHKLRADILDWYIF</sequence>
<gene>
    <name evidence="1" type="ORF">KC980_02735</name>
</gene>
<dbReference type="AlphaFoldDB" id="A0A955J220"/>
<reference evidence="1" key="2">
    <citation type="journal article" date="2021" name="Microbiome">
        <title>Successional dynamics and alternative stable states in a saline activated sludge microbial community over 9 years.</title>
        <authorList>
            <person name="Wang Y."/>
            <person name="Ye J."/>
            <person name="Ju F."/>
            <person name="Liu L."/>
            <person name="Boyd J.A."/>
            <person name="Deng Y."/>
            <person name="Parks D.H."/>
            <person name="Jiang X."/>
            <person name="Yin X."/>
            <person name="Woodcroft B.J."/>
            <person name="Tyson G.W."/>
            <person name="Hugenholtz P."/>
            <person name="Polz M.F."/>
            <person name="Zhang T."/>
        </authorList>
    </citation>
    <scope>NUCLEOTIDE SEQUENCE</scope>
    <source>
        <strain evidence="1">HKST-UBA79</strain>
    </source>
</reference>
<evidence type="ECO:0000313" key="1">
    <source>
        <dbReference type="EMBL" id="MCA9308401.1"/>
    </source>
</evidence>
<dbReference type="Proteomes" id="UP000740557">
    <property type="component" value="Unassembled WGS sequence"/>
</dbReference>
<protein>
    <recommendedName>
        <fullName evidence="3">Tetratricopeptide repeat protein</fullName>
    </recommendedName>
</protein>
<comment type="caution">
    <text evidence="1">The sequence shown here is derived from an EMBL/GenBank/DDBJ whole genome shotgun (WGS) entry which is preliminary data.</text>
</comment>
<proteinExistence type="predicted"/>
<name>A0A955J220_UNCKA</name>
<organism evidence="1 2">
    <name type="scientific">candidate division WWE3 bacterium</name>
    <dbReference type="NCBI Taxonomy" id="2053526"/>
    <lineage>
        <taxon>Bacteria</taxon>
        <taxon>Katanobacteria</taxon>
    </lineage>
</organism>
<reference evidence="1" key="1">
    <citation type="submission" date="2020-04" db="EMBL/GenBank/DDBJ databases">
        <authorList>
            <person name="Zhang T."/>
        </authorList>
    </citation>
    <scope>NUCLEOTIDE SEQUENCE</scope>
    <source>
        <strain evidence="1">HKST-UBA79</strain>
    </source>
</reference>
<dbReference type="SUPFAM" id="SSF48452">
    <property type="entry name" value="TPR-like"/>
    <property type="match status" value="1"/>
</dbReference>
<evidence type="ECO:0000313" key="2">
    <source>
        <dbReference type="Proteomes" id="UP000740557"/>
    </source>
</evidence>
<dbReference type="EMBL" id="JAGQNX010000078">
    <property type="protein sequence ID" value="MCA9308401.1"/>
    <property type="molecule type" value="Genomic_DNA"/>
</dbReference>
<dbReference type="InterPro" id="IPR011990">
    <property type="entry name" value="TPR-like_helical_dom_sf"/>
</dbReference>
<evidence type="ECO:0008006" key="3">
    <source>
        <dbReference type="Google" id="ProtNLM"/>
    </source>
</evidence>
<accession>A0A955J220</accession>